<reference evidence="1" key="1">
    <citation type="submission" date="2013-12" db="EMBL/GenBank/DDBJ databases">
        <authorList>
            <person name="Omoto C.K."/>
            <person name="Sibley D."/>
            <person name="Venepally P."/>
            <person name="Hadjithomas M."/>
            <person name="Karamycheva S."/>
            <person name="Brunk B."/>
            <person name="Roos D."/>
            <person name="Caler E."/>
            <person name="Lorenzi H."/>
        </authorList>
    </citation>
    <scope>NUCLEOTIDE SEQUENCE</scope>
</reference>
<dbReference type="AlphaFoldDB" id="A0A023B8A6"/>
<proteinExistence type="predicted"/>
<organism evidence="1 2">
    <name type="scientific">Gregarina niphandrodes</name>
    <name type="common">Septate eugregarine</name>
    <dbReference type="NCBI Taxonomy" id="110365"/>
    <lineage>
        <taxon>Eukaryota</taxon>
        <taxon>Sar</taxon>
        <taxon>Alveolata</taxon>
        <taxon>Apicomplexa</taxon>
        <taxon>Conoidasida</taxon>
        <taxon>Gregarinasina</taxon>
        <taxon>Eugregarinorida</taxon>
        <taxon>Gregarinidae</taxon>
        <taxon>Gregarina</taxon>
    </lineage>
</organism>
<comment type="caution">
    <text evidence="1">The sequence shown here is derived from an EMBL/GenBank/DDBJ whole genome shotgun (WGS) entry which is preliminary data.</text>
</comment>
<dbReference type="EMBL" id="AFNH02000463">
    <property type="protein sequence ID" value="EZG68854.1"/>
    <property type="molecule type" value="Genomic_DNA"/>
</dbReference>
<dbReference type="GeneID" id="22912251"/>
<gene>
    <name evidence="1" type="ORF">GNI_061220</name>
</gene>
<name>A0A023B8A6_GRENI</name>
<dbReference type="Proteomes" id="UP000019763">
    <property type="component" value="Unassembled WGS sequence"/>
</dbReference>
<dbReference type="RefSeq" id="XP_011134548.1">
    <property type="nucleotide sequence ID" value="XM_011136246.1"/>
</dbReference>
<accession>A0A023B8A6</accession>
<evidence type="ECO:0000313" key="1">
    <source>
        <dbReference type="EMBL" id="EZG68854.1"/>
    </source>
</evidence>
<protein>
    <submittedName>
        <fullName evidence="1">Uncharacterized protein</fullName>
    </submittedName>
</protein>
<sequence length="114" mass="12661">MARPGQTYSESLDVLEPFAKLILSSELIESCVLGTIAKFLMTLNMVAREHPLSCGLSTQQQEYVRRWVDEYGDLASVQNIIPMRLVKPIPDSLEFLAKTYDKILGPISVGTLGC</sequence>
<keyword evidence="2" id="KW-1185">Reference proteome</keyword>
<dbReference type="VEuPathDB" id="CryptoDB:GNI_061220"/>
<evidence type="ECO:0000313" key="2">
    <source>
        <dbReference type="Proteomes" id="UP000019763"/>
    </source>
</evidence>